<name>A0AAW0C2F8_9AGAR</name>
<dbReference type="InterPro" id="IPR045038">
    <property type="entry name" value="AIG2-like"/>
</dbReference>
<sequence>MSTTAAFFYGTLMHPKILKKIIENDGSHLQICQAVLLNFTRHEIKFEDYPGLTASDLEKLDEWEDAEYERQKVVVHPLEDLVYLPDYEMPTIKPSALPSDSDLPGAVEVETYVYTDLSNLNADVWNFDDFVDKNAWKWYDPERAFTATDGPSEGV</sequence>
<dbReference type="AlphaFoldDB" id="A0AAW0C2F8"/>
<evidence type="ECO:0000313" key="2">
    <source>
        <dbReference type="EMBL" id="KAK7033154.1"/>
    </source>
</evidence>
<dbReference type="InterPro" id="IPR013024">
    <property type="entry name" value="GGCT-like"/>
</dbReference>
<dbReference type="CDD" id="cd06661">
    <property type="entry name" value="GGCT_like"/>
    <property type="match status" value="1"/>
</dbReference>
<reference evidence="2 3" key="1">
    <citation type="journal article" date="2024" name="J Genomics">
        <title>Draft genome sequencing and assembly of Favolaschia claudopus CIRM-BRFM 2984 isolated from oak limbs.</title>
        <authorList>
            <person name="Navarro D."/>
            <person name="Drula E."/>
            <person name="Chaduli D."/>
            <person name="Cazenave R."/>
            <person name="Ahrendt S."/>
            <person name="Wang J."/>
            <person name="Lipzen A."/>
            <person name="Daum C."/>
            <person name="Barry K."/>
            <person name="Grigoriev I.V."/>
            <person name="Favel A."/>
            <person name="Rosso M.N."/>
            <person name="Martin F."/>
        </authorList>
    </citation>
    <scope>NUCLEOTIDE SEQUENCE [LARGE SCALE GENOMIC DNA]</scope>
    <source>
        <strain evidence="2 3">CIRM-BRFM 2984</strain>
    </source>
</reference>
<dbReference type="EMBL" id="JAWWNJ010000023">
    <property type="protein sequence ID" value="KAK7033154.1"/>
    <property type="molecule type" value="Genomic_DNA"/>
</dbReference>
<keyword evidence="3" id="KW-1185">Reference proteome</keyword>
<comment type="similarity">
    <text evidence="1">Belongs to the gamma-glutamylcyclotransferase family.</text>
</comment>
<dbReference type="PANTHER" id="PTHR31544">
    <property type="entry name" value="AIG2-LIKE PROTEIN D"/>
    <property type="match status" value="1"/>
</dbReference>
<accession>A0AAW0C2F8</accession>
<protein>
    <submittedName>
        <fullName evidence="2">Uncharacterized protein</fullName>
    </submittedName>
</protein>
<organism evidence="2 3">
    <name type="scientific">Favolaschia claudopus</name>
    <dbReference type="NCBI Taxonomy" id="2862362"/>
    <lineage>
        <taxon>Eukaryota</taxon>
        <taxon>Fungi</taxon>
        <taxon>Dikarya</taxon>
        <taxon>Basidiomycota</taxon>
        <taxon>Agaricomycotina</taxon>
        <taxon>Agaricomycetes</taxon>
        <taxon>Agaricomycetidae</taxon>
        <taxon>Agaricales</taxon>
        <taxon>Marasmiineae</taxon>
        <taxon>Mycenaceae</taxon>
        <taxon>Favolaschia</taxon>
    </lineage>
</organism>
<comment type="caution">
    <text evidence="2">The sequence shown here is derived from an EMBL/GenBank/DDBJ whole genome shotgun (WGS) entry which is preliminary data.</text>
</comment>
<dbReference type="InterPro" id="IPR036568">
    <property type="entry name" value="GGCT-like_sf"/>
</dbReference>
<gene>
    <name evidence="2" type="ORF">R3P38DRAFT_2921062</name>
</gene>
<dbReference type="Gene3D" id="3.10.490.10">
    <property type="entry name" value="Gamma-glutamyl cyclotransferase-like"/>
    <property type="match status" value="2"/>
</dbReference>
<evidence type="ECO:0000313" key="3">
    <source>
        <dbReference type="Proteomes" id="UP001362999"/>
    </source>
</evidence>
<evidence type="ECO:0000256" key="1">
    <source>
        <dbReference type="ARBA" id="ARBA00008861"/>
    </source>
</evidence>
<dbReference type="PANTHER" id="PTHR31544:SF2">
    <property type="entry name" value="AIG2-LIKE PROTEIN D"/>
    <property type="match status" value="1"/>
</dbReference>
<dbReference type="Proteomes" id="UP001362999">
    <property type="component" value="Unassembled WGS sequence"/>
</dbReference>
<proteinExistence type="inferred from homology"/>
<dbReference type="SUPFAM" id="SSF110857">
    <property type="entry name" value="Gamma-glutamyl cyclotransferase-like"/>
    <property type="match status" value="1"/>
</dbReference>